<keyword evidence="3" id="KW-0479">Metal-binding</keyword>
<dbReference type="Proteomes" id="UP000823902">
    <property type="component" value="Unassembled WGS sequence"/>
</dbReference>
<dbReference type="InterPro" id="IPR002678">
    <property type="entry name" value="DUF34/NIF3"/>
</dbReference>
<name>A0A9D2QCZ5_9FIRM</name>
<reference evidence="4" key="1">
    <citation type="journal article" date="2021" name="PeerJ">
        <title>Extensive microbial diversity within the chicken gut microbiome revealed by metagenomics and culture.</title>
        <authorList>
            <person name="Gilroy R."/>
            <person name="Ravi A."/>
            <person name="Getino M."/>
            <person name="Pursley I."/>
            <person name="Horton D.L."/>
            <person name="Alikhan N.F."/>
            <person name="Baker D."/>
            <person name="Gharbi K."/>
            <person name="Hall N."/>
            <person name="Watson M."/>
            <person name="Adriaenssens E.M."/>
            <person name="Foster-Nyarko E."/>
            <person name="Jarju S."/>
            <person name="Secka A."/>
            <person name="Antonio M."/>
            <person name="Oren A."/>
            <person name="Chaudhuri R.R."/>
            <person name="La Ragione R."/>
            <person name="Hildebrand F."/>
            <person name="Pallen M.J."/>
        </authorList>
    </citation>
    <scope>NUCLEOTIDE SEQUENCE</scope>
    <source>
        <strain evidence="4">CHK196-7946</strain>
    </source>
</reference>
<dbReference type="AlphaFoldDB" id="A0A9D2QCZ5"/>
<evidence type="ECO:0000256" key="3">
    <source>
        <dbReference type="PIRSR" id="PIRSR602678-1"/>
    </source>
</evidence>
<protein>
    <recommendedName>
        <fullName evidence="2">GTP cyclohydrolase 1 type 2 homolog</fullName>
    </recommendedName>
</protein>
<dbReference type="GO" id="GO:0046872">
    <property type="term" value="F:metal ion binding"/>
    <property type="evidence" value="ECO:0007669"/>
    <property type="project" value="UniProtKB-KW"/>
</dbReference>
<evidence type="ECO:0000313" key="5">
    <source>
        <dbReference type="Proteomes" id="UP000823902"/>
    </source>
</evidence>
<feature type="binding site" evidence="3">
    <location>
        <position position="64"/>
    </location>
    <ligand>
        <name>a divalent metal cation</name>
        <dbReference type="ChEBI" id="CHEBI:60240"/>
        <label>2</label>
    </ligand>
</feature>
<dbReference type="Gene3D" id="3.40.1390.30">
    <property type="entry name" value="NIF3 (NGG1p interacting factor 3)-like"/>
    <property type="match status" value="1"/>
</dbReference>
<reference evidence="4" key="2">
    <citation type="submission" date="2021-04" db="EMBL/GenBank/DDBJ databases">
        <authorList>
            <person name="Gilroy R."/>
        </authorList>
    </citation>
    <scope>NUCLEOTIDE SEQUENCE</scope>
    <source>
        <strain evidence="4">CHK196-7946</strain>
    </source>
</reference>
<sequence>MKISDVIGKILDYHPKFPDDYAGCDGYKSGDPDAECTGVVCALVPTVEVIRKTKELGCNLLYVHEPTFYCSPDYPDWRAGFENRVYEEKKALLDEAGIAIWRDHDHAHAHNPDSIFTGVIKYLGWEEHQTGEELIPNTFASRFFEFEDMTVGKMNEMLKERLSLNGIRYIGRPEDTIRKVALVGHLFPMSGSEPVTVNGYCPEYSTGIIKDMEEKGVDAIIPGEVIDWTVMSYIRDAVQLGKVKAAFNVGHFNLEELGMKYAADWISDLIGNELPVHYVPSGDIYRFA</sequence>
<accession>A0A9D2QCZ5</accession>
<gene>
    <name evidence="4" type="ORF">H9697_12805</name>
</gene>
<evidence type="ECO:0000256" key="1">
    <source>
        <dbReference type="ARBA" id="ARBA00006964"/>
    </source>
</evidence>
<evidence type="ECO:0000256" key="2">
    <source>
        <dbReference type="ARBA" id="ARBA00022112"/>
    </source>
</evidence>
<dbReference type="EMBL" id="DWVY01000065">
    <property type="protein sequence ID" value="HJC75801.1"/>
    <property type="molecule type" value="Genomic_DNA"/>
</dbReference>
<comment type="similarity">
    <text evidence="1">Belongs to the GTP cyclohydrolase I type 2/NIF3 family.</text>
</comment>
<dbReference type="Pfam" id="PF01784">
    <property type="entry name" value="DUF34_NIF3"/>
    <property type="match status" value="1"/>
</dbReference>
<dbReference type="SUPFAM" id="SSF102705">
    <property type="entry name" value="NIF3 (NGG1p interacting factor 3)-like"/>
    <property type="match status" value="1"/>
</dbReference>
<dbReference type="InterPro" id="IPR036069">
    <property type="entry name" value="DUF34/NIF3_sf"/>
</dbReference>
<evidence type="ECO:0000313" key="4">
    <source>
        <dbReference type="EMBL" id="HJC75801.1"/>
    </source>
</evidence>
<proteinExistence type="inferred from homology"/>
<comment type="caution">
    <text evidence="4">The sequence shown here is derived from an EMBL/GenBank/DDBJ whole genome shotgun (WGS) entry which is preliminary data.</text>
</comment>
<organism evidence="4 5">
    <name type="scientific">Candidatus Mediterraneibacter faecavium</name>
    <dbReference type="NCBI Taxonomy" id="2838668"/>
    <lineage>
        <taxon>Bacteria</taxon>
        <taxon>Bacillati</taxon>
        <taxon>Bacillota</taxon>
        <taxon>Clostridia</taxon>
        <taxon>Lachnospirales</taxon>
        <taxon>Lachnospiraceae</taxon>
        <taxon>Mediterraneibacter</taxon>
    </lineage>
</organism>